<dbReference type="Pfam" id="PF03883">
    <property type="entry name" value="H2O2_YaaD"/>
    <property type="match status" value="1"/>
</dbReference>
<gene>
    <name evidence="2" type="primary">yaaA</name>
    <name evidence="2" type="ORF">FOZ76_07320</name>
</gene>
<dbReference type="GO" id="GO:0033194">
    <property type="term" value="P:response to hydroperoxide"/>
    <property type="evidence" value="ECO:0007669"/>
    <property type="project" value="TreeGrafter"/>
</dbReference>
<dbReference type="OrthoDB" id="9777133at2"/>
<dbReference type="NCBIfam" id="NF002542">
    <property type="entry name" value="PRK02101.1-3"/>
    <property type="match status" value="1"/>
</dbReference>
<name>A0A556AW24_9BURK</name>
<comment type="similarity">
    <text evidence="1">Belongs to the UPF0246 family.</text>
</comment>
<dbReference type="PANTHER" id="PTHR30283:SF4">
    <property type="entry name" value="PEROXIDE STRESS RESISTANCE PROTEIN YAAA"/>
    <property type="match status" value="1"/>
</dbReference>
<evidence type="ECO:0000256" key="1">
    <source>
        <dbReference type="HAMAP-Rule" id="MF_00652"/>
    </source>
</evidence>
<dbReference type="EMBL" id="VLTJ01000011">
    <property type="protein sequence ID" value="TSH97120.1"/>
    <property type="molecule type" value="Genomic_DNA"/>
</dbReference>
<dbReference type="InterPro" id="IPR005583">
    <property type="entry name" value="YaaA"/>
</dbReference>
<evidence type="ECO:0000313" key="2">
    <source>
        <dbReference type="EMBL" id="TSH97120.1"/>
    </source>
</evidence>
<evidence type="ECO:0000313" key="3">
    <source>
        <dbReference type="Proteomes" id="UP000318405"/>
    </source>
</evidence>
<dbReference type="RefSeq" id="WP_143947487.1">
    <property type="nucleotide sequence ID" value="NZ_BAABMB010000002.1"/>
</dbReference>
<comment type="caution">
    <text evidence="2">The sequence shown here is derived from an EMBL/GenBank/DDBJ whole genome shotgun (WGS) entry which is preliminary data.</text>
</comment>
<dbReference type="Proteomes" id="UP000318405">
    <property type="component" value="Unassembled WGS sequence"/>
</dbReference>
<dbReference type="HAMAP" id="MF_00652">
    <property type="entry name" value="UPF0246"/>
    <property type="match status" value="1"/>
</dbReference>
<sequence length="260" mass="28971">MLFTLSPAKKLDYETPLPDGVAATQPLFVDDAATLIDTLREKSPDEIAALMKLSDNLAELNARRYAEWRPSFGPKSARPAVFAFNGDVYEGLEARTLPAKALGWAQDHLVILSGLYGALRPLDYLRPYRLEMGTRLTVGKARTLYAYWGGKIAEYLNERLAGQSGSPVLVNLASEEYFKSVKLDVLKARVVQCVFEDWKRDEYKVISFHAKRARGLMARYAALHGLGQPEDLKGFDLEGYAYAASVSSADRLVFRRKTAA</sequence>
<organism evidence="2 3">
    <name type="scientific">Verticiella sediminum</name>
    <dbReference type="NCBI Taxonomy" id="1247510"/>
    <lineage>
        <taxon>Bacteria</taxon>
        <taxon>Pseudomonadati</taxon>
        <taxon>Pseudomonadota</taxon>
        <taxon>Betaproteobacteria</taxon>
        <taxon>Burkholderiales</taxon>
        <taxon>Alcaligenaceae</taxon>
        <taxon>Verticiella</taxon>
    </lineage>
</organism>
<dbReference type="PANTHER" id="PTHR30283">
    <property type="entry name" value="PEROXIDE STRESS RESPONSE PROTEIN YAAA"/>
    <property type="match status" value="1"/>
</dbReference>
<dbReference type="AlphaFoldDB" id="A0A556AW24"/>
<reference evidence="2 3" key="1">
    <citation type="submission" date="2019-07" db="EMBL/GenBank/DDBJ databases">
        <title>Qingshengfaniella alkalisoli gen. nov., sp. nov., isolated from saline soil.</title>
        <authorList>
            <person name="Xu L."/>
            <person name="Huang X.-X."/>
            <person name="Sun J.-Q."/>
        </authorList>
    </citation>
    <scope>NUCLEOTIDE SEQUENCE [LARGE SCALE GENOMIC DNA]</scope>
    <source>
        <strain evidence="2 3">DSM 27279</strain>
    </source>
</reference>
<accession>A0A556AW24</accession>
<protein>
    <recommendedName>
        <fullName evidence="1">UPF0246 protein FOZ76_07320</fullName>
    </recommendedName>
</protein>
<proteinExistence type="inferred from homology"/>
<dbReference type="GO" id="GO:0005829">
    <property type="term" value="C:cytosol"/>
    <property type="evidence" value="ECO:0007669"/>
    <property type="project" value="TreeGrafter"/>
</dbReference>
<keyword evidence="3" id="KW-1185">Reference proteome</keyword>